<sequence length="88" mass="9695">MSESKNDTKQHITTDGARHVLEAQKSSQASANRKGLQPEIANRVRRVKDSVKRSNSSPAETSRMTTLLTNVKVVDVTGILPRLYSTCV</sequence>
<feature type="compositionally biased region" description="Basic and acidic residues" evidence="1">
    <location>
        <begin position="1"/>
        <end position="22"/>
    </location>
</feature>
<evidence type="ECO:0000256" key="1">
    <source>
        <dbReference type="SAM" id="MobiDB-lite"/>
    </source>
</evidence>
<dbReference type="EMBL" id="CAWYQH010000024">
    <property type="protein sequence ID" value="CAK8675530.1"/>
    <property type="molecule type" value="Genomic_DNA"/>
</dbReference>
<organism evidence="2 3">
    <name type="scientific">Clavelina lepadiformis</name>
    <name type="common">Light-bulb sea squirt</name>
    <name type="synonym">Ascidia lepadiformis</name>
    <dbReference type="NCBI Taxonomy" id="159417"/>
    <lineage>
        <taxon>Eukaryota</taxon>
        <taxon>Metazoa</taxon>
        <taxon>Chordata</taxon>
        <taxon>Tunicata</taxon>
        <taxon>Ascidiacea</taxon>
        <taxon>Aplousobranchia</taxon>
        <taxon>Clavelinidae</taxon>
        <taxon>Clavelina</taxon>
    </lineage>
</organism>
<evidence type="ECO:0000313" key="2">
    <source>
        <dbReference type="EMBL" id="CAK8675530.1"/>
    </source>
</evidence>
<comment type="caution">
    <text evidence="2">The sequence shown here is derived from an EMBL/GenBank/DDBJ whole genome shotgun (WGS) entry which is preliminary data.</text>
</comment>
<dbReference type="Proteomes" id="UP001642483">
    <property type="component" value="Unassembled WGS sequence"/>
</dbReference>
<gene>
    <name evidence="2" type="ORF">CVLEPA_LOCUS5103</name>
</gene>
<feature type="region of interest" description="Disordered" evidence="1">
    <location>
        <begin position="1"/>
        <end position="63"/>
    </location>
</feature>
<proteinExistence type="predicted"/>
<accession>A0ABP0F7A1</accession>
<protein>
    <submittedName>
        <fullName evidence="2">Uncharacterized protein</fullName>
    </submittedName>
</protein>
<keyword evidence="3" id="KW-1185">Reference proteome</keyword>
<reference evidence="2 3" key="1">
    <citation type="submission" date="2024-02" db="EMBL/GenBank/DDBJ databases">
        <authorList>
            <person name="Daric V."/>
            <person name="Darras S."/>
        </authorList>
    </citation>
    <scope>NUCLEOTIDE SEQUENCE [LARGE SCALE GENOMIC DNA]</scope>
</reference>
<name>A0ABP0F7A1_CLALP</name>
<evidence type="ECO:0000313" key="3">
    <source>
        <dbReference type="Proteomes" id="UP001642483"/>
    </source>
</evidence>